<dbReference type="EMBL" id="BAABME010034835">
    <property type="protein sequence ID" value="GAA0157211.1"/>
    <property type="molecule type" value="Genomic_DNA"/>
</dbReference>
<sequence>MMCRKLLRSRFHLLNNQLFLTNGFLNKNNKDTMLKRLSREKVALNLEEEEAKWRFVASRRIAAERMLSEVTKKNADIMGILEDAEVMPFIETIGPSSLSCVSETLARVLYIIGMRASFNLEQFIFEQVVQHARSHVVLKPIAYPSLLCNIIEAQQPDILTAADEEAPSHGFTTISPKLLQGTHVADIPLRAIETGSGSGAGNEATARFLKDEIKQLDGVIQSSLARKSVLEAHLRSFTGEDDPVVAPDASDSEAEASQE</sequence>
<comment type="caution">
    <text evidence="2">The sequence shown here is derived from an EMBL/GenBank/DDBJ whole genome shotgun (WGS) entry which is preliminary data.</text>
</comment>
<reference evidence="2 3" key="1">
    <citation type="submission" date="2024-01" db="EMBL/GenBank/DDBJ databases">
        <title>The complete chloroplast genome sequence of Lithospermum erythrorhizon: insights into the phylogenetic relationship among Boraginaceae species and the maternal lineages of purple gromwells.</title>
        <authorList>
            <person name="Okada T."/>
            <person name="Watanabe K."/>
        </authorList>
    </citation>
    <scope>NUCLEOTIDE SEQUENCE [LARGE SCALE GENOMIC DNA]</scope>
</reference>
<protein>
    <submittedName>
        <fullName evidence="2">Uncharacterized protein</fullName>
    </submittedName>
</protein>
<dbReference type="Proteomes" id="UP001454036">
    <property type="component" value="Unassembled WGS sequence"/>
</dbReference>
<proteinExistence type="predicted"/>
<name>A0AAV3Q1F4_LITER</name>
<organism evidence="2 3">
    <name type="scientific">Lithospermum erythrorhizon</name>
    <name type="common">Purple gromwell</name>
    <name type="synonym">Lithospermum officinale var. erythrorhizon</name>
    <dbReference type="NCBI Taxonomy" id="34254"/>
    <lineage>
        <taxon>Eukaryota</taxon>
        <taxon>Viridiplantae</taxon>
        <taxon>Streptophyta</taxon>
        <taxon>Embryophyta</taxon>
        <taxon>Tracheophyta</taxon>
        <taxon>Spermatophyta</taxon>
        <taxon>Magnoliopsida</taxon>
        <taxon>eudicotyledons</taxon>
        <taxon>Gunneridae</taxon>
        <taxon>Pentapetalae</taxon>
        <taxon>asterids</taxon>
        <taxon>lamiids</taxon>
        <taxon>Boraginales</taxon>
        <taxon>Boraginaceae</taxon>
        <taxon>Boraginoideae</taxon>
        <taxon>Lithospermeae</taxon>
        <taxon>Lithospermum</taxon>
    </lineage>
</organism>
<feature type="region of interest" description="Disordered" evidence="1">
    <location>
        <begin position="236"/>
        <end position="259"/>
    </location>
</feature>
<evidence type="ECO:0000256" key="1">
    <source>
        <dbReference type="SAM" id="MobiDB-lite"/>
    </source>
</evidence>
<evidence type="ECO:0000313" key="3">
    <source>
        <dbReference type="Proteomes" id="UP001454036"/>
    </source>
</evidence>
<dbReference type="AlphaFoldDB" id="A0AAV3Q1F4"/>
<gene>
    <name evidence="2" type="ORF">LIER_43397</name>
</gene>
<accession>A0AAV3Q1F4</accession>
<feature type="compositionally biased region" description="Acidic residues" evidence="1">
    <location>
        <begin position="250"/>
        <end position="259"/>
    </location>
</feature>
<evidence type="ECO:0000313" key="2">
    <source>
        <dbReference type="EMBL" id="GAA0157211.1"/>
    </source>
</evidence>
<keyword evidence="3" id="KW-1185">Reference proteome</keyword>